<proteinExistence type="predicted"/>
<name>A0A5J4WJS8_9EUKA</name>
<evidence type="ECO:0000313" key="1">
    <source>
        <dbReference type="EMBL" id="KAA6394792.1"/>
    </source>
</evidence>
<evidence type="ECO:0000313" key="2">
    <source>
        <dbReference type="Proteomes" id="UP000324800"/>
    </source>
</evidence>
<accession>A0A5J4WJS8</accession>
<dbReference type="EMBL" id="SNRW01001848">
    <property type="protein sequence ID" value="KAA6394792.1"/>
    <property type="molecule type" value="Genomic_DNA"/>
</dbReference>
<reference evidence="1 2" key="1">
    <citation type="submission" date="2019-03" db="EMBL/GenBank/DDBJ databases">
        <title>Single cell metagenomics reveals metabolic interactions within the superorganism composed of flagellate Streblomastix strix and complex community of Bacteroidetes bacteria on its surface.</title>
        <authorList>
            <person name="Treitli S.C."/>
            <person name="Kolisko M."/>
            <person name="Husnik F."/>
            <person name="Keeling P."/>
            <person name="Hampl V."/>
        </authorList>
    </citation>
    <scope>NUCLEOTIDE SEQUENCE [LARGE SCALE GENOMIC DNA]</scope>
    <source>
        <strain evidence="1">ST1C</strain>
    </source>
</reference>
<organism evidence="1 2">
    <name type="scientific">Streblomastix strix</name>
    <dbReference type="NCBI Taxonomy" id="222440"/>
    <lineage>
        <taxon>Eukaryota</taxon>
        <taxon>Metamonada</taxon>
        <taxon>Preaxostyla</taxon>
        <taxon>Oxymonadida</taxon>
        <taxon>Streblomastigidae</taxon>
        <taxon>Streblomastix</taxon>
    </lineage>
</organism>
<dbReference type="AlphaFoldDB" id="A0A5J4WJS8"/>
<protein>
    <submittedName>
        <fullName evidence="1">Uncharacterized protein</fullName>
    </submittedName>
</protein>
<gene>
    <name evidence="1" type="ORF">EZS28_009685</name>
</gene>
<sequence length="90" mass="9315">MSTVTGSSFIKSGADNTAVLLGAGGTKPFSEFAGTKTFNANVNATGFVKTGMDDTSVLLAGGGDRLLSSFGGIEDFNIIYIQQKLQCKNI</sequence>
<dbReference type="Proteomes" id="UP000324800">
    <property type="component" value="Unassembled WGS sequence"/>
</dbReference>
<comment type="caution">
    <text evidence="1">The sequence shown here is derived from an EMBL/GenBank/DDBJ whole genome shotgun (WGS) entry which is preliminary data.</text>
</comment>